<evidence type="ECO:0000256" key="1">
    <source>
        <dbReference type="SAM" id="Phobius"/>
    </source>
</evidence>
<keyword evidence="1" id="KW-1133">Transmembrane helix</keyword>
<dbReference type="AlphaFoldDB" id="A0A0F9M902"/>
<dbReference type="EMBL" id="LAZR01005959">
    <property type="protein sequence ID" value="KKM95806.1"/>
    <property type="molecule type" value="Genomic_DNA"/>
</dbReference>
<comment type="caution">
    <text evidence="2">The sequence shown here is derived from an EMBL/GenBank/DDBJ whole genome shotgun (WGS) entry which is preliminary data.</text>
</comment>
<proteinExistence type="predicted"/>
<gene>
    <name evidence="2" type="ORF">LCGC14_1184470</name>
</gene>
<keyword evidence="1" id="KW-0472">Membrane</keyword>
<name>A0A0F9M902_9ZZZZ</name>
<protein>
    <submittedName>
        <fullName evidence="2">Uncharacterized protein</fullName>
    </submittedName>
</protein>
<keyword evidence="1" id="KW-0812">Transmembrane</keyword>
<organism evidence="2">
    <name type="scientific">marine sediment metagenome</name>
    <dbReference type="NCBI Taxonomy" id="412755"/>
    <lineage>
        <taxon>unclassified sequences</taxon>
        <taxon>metagenomes</taxon>
        <taxon>ecological metagenomes</taxon>
    </lineage>
</organism>
<feature type="non-terminal residue" evidence="2">
    <location>
        <position position="25"/>
    </location>
</feature>
<sequence>METQIVADTLWVLIAAILIFLMGLG</sequence>
<evidence type="ECO:0000313" key="2">
    <source>
        <dbReference type="EMBL" id="KKM95806.1"/>
    </source>
</evidence>
<feature type="transmembrane region" description="Helical" evidence="1">
    <location>
        <begin position="6"/>
        <end position="24"/>
    </location>
</feature>
<accession>A0A0F9M902</accession>
<reference evidence="2" key="1">
    <citation type="journal article" date="2015" name="Nature">
        <title>Complex archaea that bridge the gap between prokaryotes and eukaryotes.</title>
        <authorList>
            <person name="Spang A."/>
            <person name="Saw J.H."/>
            <person name="Jorgensen S.L."/>
            <person name="Zaremba-Niedzwiedzka K."/>
            <person name="Martijn J."/>
            <person name="Lind A.E."/>
            <person name="van Eijk R."/>
            <person name="Schleper C."/>
            <person name="Guy L."/>
            <person name="Ettema T.J."/>
        </authorList>
    </citation>
    <scope>NUCLEOTIDE SEQUENCE</scope>
</reference>